<gene>
    <name evidence="1" type="primary">BCAP29</name>
</gene>
<sequence length="86" mass="10040">LFTLANVSDSITVFWLVPLQYFKNFSTHIKFQYMIFIAANINSEFMCHHTNASTVEAQCIAQNLLSPSGECKYYKYQVFRFILTKI</sequence>
<dbReference type="EMBL" id="HAEE01005769">
    <property type="protein sequence ID" value="SBR25789.1"/>
    <property type="molecule type" value="Transcribed_RNA"/>
</dbReference>
<feature type="non-terminal residue" evidence="1">
    <location>
        <position position="1"/>
    </location>
</feature>
<accession>A0A1A8K2C3</accession>
<evidence type="ECO:0000313" key="1">
    <source>
        <dbReference type="EMBL" id="SBR25789.1"/>
    </source>
</evidence>
<organism evidence="1">
    <name type="scientific">Nothobranchius kuhntae</name>
    <name type="common">Beira killifish</name>
    <dbReference type="NCBI Taxonomy" id="321403"/>
    <lineage>
        <taxon>Eukaryota</taxon>
        <taxon>Metazoa</taxon>
        <taxon>Chordata</taxon>
        <taxon>Craniata</taxon>
        <taxon>Vertebrata</taxon>
        <taxon>Euteleostomi</taxon>
        <taxon>Actinopterygii</taxon>
        <taxon>Neopterygii</taxon>
        <taxon>Teleostei</taxon>
        <taxon>Neoteleostei</taxon>
        <taxon>Acanthomorphata</taxon>
        <taxon>Ovalentaria</taxon>
        <taxon>Atherinomorphae</taxon>
        <taxon>Cyprinodontiformes</taxon>
        <taxon>Nothobranchiidae</taxon>
        <taxon>Nothobranchius</taxon>
    </lineage>
</organism>
<reference evidence="1" key="1">
    <citation type="submission" date="2016-05" db="EMBL/GenBank/DDBJ databases">
        <authorList>
            <person name="Lavstsen T."/>
            <person name="Jespersen J.S."/>
        </authorList>
    </citation>
    <scope>NUCLEOTIDE SEQUENCE</scope>
    <source>
        <tissue evidence="1">Brain</tissue>
    </source>
</reference>
<proteinExistence type="predicted"/>
<name>A0A1A8K2C3_NOTKU</name>
<dbReference type="AlphaFoldDB" id="A0A1A8K2C3"/>
<feature type="non-terminal residue" evidence="1">
    <location>
        <position position="86"/>
    </location>
</feature>
<protein>
    <submittedName>
        <fullName evidence="1">B-cell receptor-associated protein 29</fullName>
    </submittedName>
</protein>
<reference evidence="1" key="2">
    <citation type="submission" date="2016-06" db="EMBL/GenBank/DDBJ databases">
        <title>The genome of a short-lived fish provides insights into sex chromosome evolution and the genetic control of aging.</title>
        <authorList>
            <person name="Reichwald K."/>
            <person name="Felder M."/>
            <person name="Petzold A."/>
            <person name="Koch P."/>
            <person name="Groth M."/>
            <person name="Platzer M."/>
        </authorList>
    </citation>
    <scope>NUCLEOTIDE SEQUENCE</scope>
    <source>
        <tissue evidence="1">Brain</tissue>
    </source>
</reference>
<keyword evidence="1" id="KW-0675">Receptor</keyword>
<dbReference type="EMBL" id="HAED01004529">
    <property type="protein sequence ID" value="SBQ90559.1"/>
    <property type="molecule type" value="Transcribed_RNA"/>
</dbReference>